<proteinExistence type="predicted"/>
<organism evidence="9 10">
    <name type="scientific">Coccomyxa subellipsoidea (strain C-169)</name>
    <name type="common">Green microalga</name>
    <dbReference type="NCBI Taxonomy" id="574566"/>
    <lineage>
        <taxon>Eukaryota</taxon>
        <taxon>Viridiplantae</taxon>
        <taxon>Chlorophyta</taxon>
        <taxon>core chlorophytes</taxon>
        <taxon>Trebouxiophyceae</taxon>
        <taxon>Trebouxiophyceae incertae sedis</taxon>
        <taxon>Coccomyxaceae</taxon>
        <taxon>Coccomyxa</taxon>
        <taxon>Coccomyxa subellipsoidea</taxon>
    </lineage>
</organism>
<dbReference type="SMART" id="SM00717">
    <property type="entry name" value="SANT"/>
    <property type="match status" value="3"/>
</dbReference>
<evidence type="ECO:0000256" key="2">
    <source>
        <dbReference type="ARBA" id="ARBA00022737"/>
    </source>
</evidence>
<sequence>KTGAPTRRSAVGGWTAEEDEVLRRAVSYYGAKNWKKIAEHFEDRTDVQCLHRWQKVLNPELVKGPWTPEEDLKIIELVTRLGAKRWSLIAKDLPGRIGKQCRERWHNHLDPTIKRGDWTKEEDSMLVEKHAEYGNQWAKIAQFLPGRTDNAIKNHWNSTMRRKVES</sequence>
<keyword evidence="3" id="KW-0805">Transcription regulation</keyword>
<keyword evidence="10" id="KW-1185">Reference proteome</keyword>
<feature type="domain" description="Myb-like" evidence="7">
    <location>
        <begin position="110"/>
        <end position="160"/>
    </location>
</feature>
<evidence type="ECO:0000256" key="1">
    <source>
        <dbReference type="ARBA" id="ARBA00004123"/>
    </source>
</evidence>
<dbReference type="GO" id="GO:0000981">
    <property type="term" value="F:DNA-binding transcription factor activity, RNA polymerase II-specific"/>
    <property type="evidence" value="ECO:0007669"/>
    <property type="project" value="TreeGrafter"/>
</dbReference>
<dbReference type="CDD" id="cd00167">
    <property type="entry name" value="SANT"/>
    <property type="match status" value="3"/>
</dbReference>
<dbReference type="GO" id="GO:0005634">
    <property type="term" value="C:nucleus"/>
    <property type="evidence" value="ECO:0007669"/>
    <property type="project" value="UniProtKB-SubCell"/>
</dbReference>
<evidence type="ECO:0000313" key="10">
    <source>
        <dbReference type="Proteomes" id="UP000007264"/>
    </source>
</evidence>
<evidence type="ECO:0000259" key="8">
    <source>
        <dbReference type="PROSITE" id="PS51294"/>
    </source>
</evidence>
<dbReference type="FunFam" id="1.10.10.60:FF:000016">
    <property type="entry name" value="Transcriptional activator Myb isoform A"/>
    <property type="match status" value="1"/>
</dbReference>
<evidence type="ECO:0000256" key="4">
    <source>
        <dbReference type="ARBA" id="ARBA00023125"/>
    </source>
</evidence>
<dbReference type="eggNOG" id="KOG0048">
    <property type="taxonomic scope" value="Eukaryota"/>
</dbReference>
<keyword evidence="4" id="KW-0238">DNA-binding</keyword>
<dbReference type="KEGG" id="csl:COCSUDRAFT_7682"/>
<evidence type="ECO:0000313" key="9">
    <source>
        <dbReference type="EMBL" id="EIE22491.1"/>
    </source>
</evidence>
<feature type="domain" description="Myb-like" evidence="7">
    <location>
        <begin position="12"/>
        <end position="57"/>
    </location>
</feature>
<dbReference type="PROSITE" id="PS50090">
    <property type="entry name" value="MYB_LIKE"/>
    <property type="match status" value="3"/>
</dbReference>
<comment type="caution">
    <text evidence="9">The sequence shown here is derived from an EMBL/GenBank/DDBJ whole genome shotgun (WGS) entry which is preliminary data.</text>
</comment>
<dbReference type="GO" id="GO:0000978">
    <property type="term" value="F:RNA polymerase II cis-regulatory region sequence-specific DNA binding"/>
    <property type="evidence" value="ECO:0007669"/>
    <property type="project" value="TreeGrafter"/>
</dbReference>
<accession>I0YVS2</accession>
<dbReference type="InterPro" id="IPR017930">
    <property type="entry name" value="Myb_dom"/>
</dbReference>
<feature type="non-terminal residue" evidence="9">
    <location>
        <position position="1"/>
    </location>
</feature>
<evidence type="ECO:0000256" key="5">
    <source>
        <dbReference type="ARBA" id="ARBA00023163"/>
    </source>
</evidence>
<comment type="subcellular location">
    <subcellularLocation>
        <location evidence="1">Nucleus</location>
    </subcellularLocation>
</comment>
<keyword evidence="2" id="KW-0677">Repeat</keyword>
<dbReference type="GeneID" id="17040477"/>
<dbReference type="InterPro" id="IPR001005">
    <property type="entry name" value="SANT/Myb"/>
</dbReference>
<evidence type="ECO:0000256" key="3">
    <source>
        <dbReference type="ARBA" id="ARBA00023015"/>
    </source>
</evidence>
<name>I0YVS2_COCSC</name>
<dbReference type="STRING" id="574566.I0YVS2"/>
<feature type="domain" description="Myb-like" evidence="7">
    <location>
        <begin position="58"/>
        <end position="109"/>
    </location>
</feature>
<evidence type="ECO:0000259" key="7">
    <source>
        <dbReference type="PROSITE" id="PS50090"/>
    </source>
</evidence>
<evidence type="ECO:0000256" key="6">
    <source>
        <dbReference type="ARBA" id="ARBA00023242"/>
    </source>
</evidence>
<gene>
    <name evidence="9" type="ORF">COCSUDRAFT_7682</name>
</gene>
<dbReference type="EMBL" id="AGSI01000010">
    <property type="protein sequence ID" value="EIE22491.1"/>
    <property type="molecule type" value="Genomic_DNA"/>
</dbReference>
<dbReference type="SUPFAM" id="SSF46689">
    <property type="entry name" value="Homeodomain-like"/>
    <property type="match status" value="2"/>
</dbReference>
<feature type="domain" description="HTH myb-type" evidence="8">
    <location>
        <begin position="58"/>
        <end position="113"/>
    </location>
</feature>
<dbReference type="PROSITE" id="PS51294">
    <property type="entry name" value="HTH_MYB"/>
    <property type="match status" value="3"/>
</dbReference>
<dbReference type="RefSeq" id="XP_005647035.1">
    <property type="nucleotide sequence ID" value="XM_005646978.1"/>
</dbReference>
<dbReference type="PANTHER" id="PTHR45614:SF25">
    <property type="entry name" value="MYB PROTEIN"/>
    <property type="match status" value="1"/>
</dbReference>
<feature type="non-terminal residue" evidence="9">
    <location>
        <position position="166"/>
    </location>
</feature>
<dbReference type="Pfam" id="PF00249">
    <property type="entry name" value="Myb_DNA-binding"/>
    <property type="match status" value="3"/>
</dbReference>
<dbReference type="Proteomes" id="UP000007264">
    <property type="component" value="Unassembled WGS sequence"/>
</dbReference>
<dbReference type="OrthoDB" id="2143914at2759"/>
<feature type="domain" description="HTH myb-type" evidence="8">
    <location>
        <begin position="114"/>
        <end position="164"/>
    </location>
</feature>
<dbReference type="InterPro" id="IPR009057">
    <property type="entry name" value="Homeodomain-like_sf"/>
</dbReference>
<feature type="domain" description="HTH myb-type" evidence="8">
    <location>
        <begin position="14"/>
        <end position="57"/>
    </location>
</feature>
<dbReference type="PANTHER" id="PTHR45614">
    <property type="entry name" value="MYB PROTEIN-RELATED"/>
    <property type="match status" value="1"/>
</dbReference>
<dbReference type="AlphaFoldDB" id="I0YVS2"/>
<dbReference type="Gene3D" id="1.10.10.60">
    <property type="entry name" value="Homeodomain-like"/>
    <property type="match status" value="3"/>
</dbReference>
<dbReference type="InterPro" id="IPR050560">
    <property type="entry name" value="MYB_TF"/>
</dbReference>
<keyword evidence="5" id="KW-0804">Transcription</keyword>
<keyword evidence="6" id="KW-0539">Nucleus</keyword>
<protein>
    <submittedName>
        <fullName evidence="9">Homeodomain-like protein</fullName>
    </submittedName>
</protein>
<reference evidence="9 10" key="1">
    <citation type="journal article" date="2012" name="Genome Biol.">
        <title>The genome of the polar eukaryotic microalga coccomyxa subellipsoidea reveals traits of cold adaptation.</title>
        <authorList>
            <person name="Blanc G."/>
            <person name="Agarkova I."/>
            <person name="Grimwood J."/>
            <person name="Kuo A."/>
            <person name="Brueggeman A."/>
            <person name="Dunigan D."/>
            <person name="Gurnon J."/>
            <person name="Ladunga I."/>
            <person name="Lindquist E."/>
            <person name="Lucas S."/>
            <person name="Pangilinan J."/>
            <person name="Proschold T."/>
            <person name="Salamov A."/>
            <person name="Schmutz J."/>
            <person name="Weeks D."/>
            <person name="Yamada T."/>
            <person name="Claverie J.M."/>
            <person name="Grigoriev I."/>
            <person name="Van Etten J."/>
            <person name="Lomsadze A."/>
            <person name="Borodovsky M."/>
        </authorList>
    </citation>
    <scope>NUCLEOTIDE SEQUENCE [LARGE SCALE GENOMIC DNA]</scope>
    <source>
        <strain evidence="9 10">C-169</strain>
    </source>
</reference>
<dbReference type="FunFam" id="1.10.10.60:FF:000010">
    <property type="entry name" value="Transcriptional activator Myb isoform A"/>
    <property type="match status" value="1"/>
</dbReference>